<dbReference type="Proteomes" id="UP000061382">
    <property type="component" value="Chromosome"/>
</dbReference>
<dbReference type="SUPFAM" id="SSF55781">
    <property type="entry name" value="GAF domain-like"/>
    <property type="match status" value="1"/>
</dbReference>
<dbReference type="EMBL" id="CP012643">
    <property type="protein sequence ID" value="ALI98259.1"/>
    <property type="molecule type" value="Genomic_DNA"/>
</dbReference>
<dbReference type="AlphaFoldDB" id="A0A0P0CPJ0"/>
<protein>
    <recommendedName>
        <fullName evidence="1">GAF domain-containing protein</fullName>
    </recommendedName>
</protein>
<accession>A0A0P0CPJ0</accession>
<evidence type="ECO:0000259" key="1">
    <source>
        <dbReference type="Pfam" id="PF01590"/>
    </source>
</evidence>
<reference evidence="2 3" key="1">
    <citation type="submission" date="2015-08" db="EMBL/GenBank/DDBJ databases">
        <title>Complete genome sequence of Rufibacter tibetensis strain 1351t, a radiation-resistant bacterium from tibet plateau.</title>
        <authorList>
            <person name="Dai J."/>
        </authorList>
    </citation>
    <scope>NUCLEOTIDE SEQUENCE [LARGE SCALE GENOMIC DNA]</scope>
    <source>
        <strain evidence="2 3">1351</strain>
    </source>
</reference>
<dbReference type="KEGG" id="rti:DC20_03765"/>
<gene>
    <name evidence="2" type="ORF">DC20_03765</name>
</gene>
<organism evidence="2 3">
    <name type="scientific">Rufibacter tibetensis</name>
    <dbReference type="NCBI Taxonomy" id="512763"/>
    <lineage>
        <taxon>Bacteria</taxon>
        <taxon>Pseudomonadati</taxon>
        <taxon>Bacteroidota</taxon>
        <taxon>Cytophagia</taxon>
        <taxon>Cytophagales</taxon>
        <taxon>Hymenobacteraceae</taxon>
        <taxon>Rufibacter</taxon>
    </lineage>
</organism>
<name>A0A0P0CPJ0_9BACT</name>
<dbReference type="STRING" id="512763.DC20_03765"/>
<keyword evidence="3" id="KW-1185">Reference proteome</keyword>
<dbReference type="OrthoDB" id="9787514at2"/>
<dbReference type="PATRIC" id="fig|512763.3.peg.839"/>
<feature type="domain" description="GAF" evidence="1">
    <location>
        <begin position="50"/>
        <end position="169"/>
    </location>
</feature>
<evidence type="ECO:0000313" key="3">
    <source>
        <dbReference type="Proteomes" id="UP000061382"/>
    </source>
</evidence>
<sequence length="185" mass="20657">MIYAFKQEIGPKKMLGIWNPRLEVAWATEDETILDAAVRLSQRSEQPSFADDVLLFLHQHSGADVIMICHKTSVKGEMKILRLLYQGQSLPIQATYTLEGTPCANVTRHGVLYFPTGVQKRFPADVHLREYGIDSYFGSPLMGTSGDLLGVVALQHQKPLPNAQLIELLLTILSPSLETLLEDRL</sequence>
<evidence type="ECO:0000313" key="2">
    <source>
        <dbReference type="EMBL" id="ALI98259.1"/>
    </source>
</evidence>
<proteinExistence type="predicted"/>
<dbReference type="Pfam" id="PF01590">
    <property type="entry name" value="GAF"/>
    <property type="match status" value="1"/>
</dbReference>
<dbReference type="InterPro" id="IPR003018">
    <property type="entry name" value="GAF"/>
</dbReference>